<feature type="region of interest" description="Disordered" evidence="1">
    <location>
        <begin position="73"/>
        <end position="178"/>
    </location>
</feature>
<name>A7RKY0_NEMVE</name>
<proteinExistence type="predicted"/>
<feature type="compositionally biased region" description="Polar residues" evidence="1">
    <location>
        <begin position="139"/>
        <end position="156"/>
    </location>
</feature>
<dbReference type="InParanoid" id="A7RKY0"/>
<keyword evidence="3" id="KW-1185">Reference proteome</keyword>
<dbReference type="HOGENOM" id="CLU_501843_0_0_1"/>
<feature type="compositionally biased region" description="Polar residues" evidence="1">
    <location>
        <begin position="164"/>
        <end position="178"/>
    </location>
</feature>
<dbReference type="EMBL" id="DS469517">
    <property type="protein sequence ID" value="EDO47837.1"/>
    <property type="molecule type" value="Genomic_DNA"/>
</dbReference>
<sequence length="543" mass="60306">MDRSKHMSRIDCNNVAQHRNLMQDIALKKHISMIQREGKLIEKELREISKVRATLMQIRKPPKQRVLRTELQETDTDHAEVAGPGNPVSKMVRATSQRPGKVKVMYSSESTTRGGSVWRRKGWSSNAGGRSAGQRPHQETLNTTRDGVRTNNSSLRKNAYTRPVNGSTSGRFQNRGNETKISVDNFGLTSERSASSQKLKSCLQMPTHVDGSTVDCSLPPIDTNPPSPKAQIHRVQKKYRLLLPSGNPCEGEHPNRSKSAIINKKDAISPIPPRAETSMTSGARLRRGSIEISSIEAQRALNRVDSLEQVEISLTMEETLRIKGKFRQIGHSIIATALLKGLKSRGNNLSTDAIHNMHKPINLSSAPQEAQKDEEKESEEDTPKTGLSKFRSLTRKTINVNRLVSVRGRSISDPGNMPHTRQSEDDGNEEQTKDSQVAESAKPCVRKLGLARVTRKVMAVKAFERPLAGPSIDSGPAKTAPSRPLMNPAAALTRRRNLVSRTLSDNTHLLHSTIHEEEHALNDATTPRLRAQKSVRFKVEAWD</sequence>
<organism evidence="2 3">
    <name type="scientific">Nematostella vectensis</name>
    <name type="common">Starlet sea anemone</name>
    <dbReference type="NCBI Taxonomy" id="45351"/>
    <lineage>
        <taxon>Eukaryota</taxon>
        <taxon>Metazoa</taxon>
        <taxon>Cnidaria</taxon>
        <taxon>Anthozoa</taxon>
        <taxon>Hexacorallia</taxon>
        <taxon>Actiniaria</taxon>
        <taxon>Edwardsiidae</taxon>
        <taxon>Nematostella</taxon>
    </lineage>
</organism>
<feature type="region of interest" description="Disordered" evidence="1">
    <location>
        <begin position="359"/>
        <end position="392"/>
    </location>
</feature>
<dbReference type="STRING" id="45351.A7RKY0"/>
<dbReference type="OMA" id="VMHEIAM"/>
<protein>
    <submittedName>
        <fullName evidence="2">Uncharacterized protein</fullName>
    </submittedName>
</protein>
<accession>A7RKY0</accession>
<dbReference type="Proteomes" id="UP000001593">
    <property type="component" value="Unassembled WGS sequence"/>
</dbReference>
<reference evidence="2 3" key="1">
    <citation type="journal article" date="2007" name="Science">
        <title>Sea anemone genome reveals ancestral eumetazoan gene repertoire and genomic organization.</title>
        <authorList>
            <person name="Putnam N.H."/>
            <person name="Srivastava M."/>
            <person name="Hellsten U."/>
            <person name="Dirks B."/>
            <person name="Chapman J."/>
            <person name="Salamov A."/>
            <person name="Terry A."/>
            <person name="Shapiro H."/>
            <person name="Lindquist E."/>
            <person name="Kapitonov V.V."/>
            <person name="Jurka J."/>
            <person name="Genikhovich G."/>
            <person name="Grigoriev I.V."/>
            <person name="Lucas S.M."/>
            <person name="Steele R.E."/>
            <person name="Finnerty J.R."/>
            <person name="Technau U."/>
            <person name="Martindale M.Q."/>
            <person name="Rokhsar D.S."/>
        </authorList>
    </citation>
    <scope>NUCLEOTIDE SEQUENCE [LARGE SCALE GENOMIC DNA]</scope>
    <source>
        <strain evidence="3">CH2 X CH6</strain>
    </source>
</reference>
<evidence type="ECO:0000313" key="3">
    <source>
        <dbReference type="Proteomes" id="UP000001593"/>
    </source>
</evidence>
<dbReference type="AlphaFoldDB" id="A7RKY0"/>
<gene>
    <name evidence="2" type="ORF">NEMVEDRAFT_v1g239013</name>
</gene>
<evidence type="ECO:0000256" key="1">
    <source>
        <dbReference type="SAM" id="MobiDB-lite"/>
    </source>
</evidence>
<dbReference type="OrthoDB" id="5981244at2759"/>
<evidence type="ECO:0000313" key="2">
    <source>
        <dbReference type="EMBL" id="EDO47837.1"/>
    </source>
</evidence>
<dbReference type="KEGG" id="nve:5519949"/>
<feature type="region of interest" description="Disordered" evidence="1">
    <location>
        <begin position="404"/>
        <end position="441"/>
    </location>
</feature>